<feature type="domain" description="GGDEF" evidence="5">
    <location>
        <begin position="369"/>
        <end position="500"/>
    </location>
</feature>
<dbReference type="SMART" id="SM00086">
    <property type="entry name" value="PAC"/>
    <property type="match status" value="2"/>
</dbReference>
<dbReference type="SMART" id="SM00267">
    <property type="entry name" value="GGDEF"/>
    <property type="match status" value="1"/>
</dbReference>
<dbReference type="PROSITE" id="PS50887">
    <property type="entry name" value="GGDEF"/>
    <property type="match status" value="1"/>
</dbReference>
<evidence type="ECO:0000259" key="4">
    <source>
        <dbReference type="PROSITE" id="PS50883"/>
    </source>
</evidence>
<dbReference type="CDD" id="cd01949">
    <property type="entry name" value="GGDEF"/>
    <property type="match status" value="1"/>
</dbReference>
<dbReference type="InterPro" id="IPR043128">
    <property type="entry name" value="Rev_trsase/Diguanyl_cyclase"/>
</dbReference>
<keyword evidence="1" id="KW-1133">Transmembrane helix</keyword>
<evidence type="ECO:0000259" key="3">
    <source>
        <dbReference type="PROSITE" id="PS50113"/>
    </source>
</evidence>
<dbReference type="Gene3D" id="3.30.450.20">
    <property type="entry name" value="PAS domain"/>
    <property type="match status" value="2"/>
</dbReference>
<dbReference type="Pfam" id="PF00563">
    <property type="entry name" value="EAL"/>
    <property type="match status" value="1"/>
</dbReference>
<dbReference type="InterPro" id="IPR001633">
    <property type="entry name" value="EAL_dom"/>
</dbReference>
<dbReference type="Pfam" id="PF00990">
    <property type="entry name" value="GGDEF"/>
    <property type="match status" value="1"/>
</dbReference>
<dbReference type="InterPro" id="IPR029787">
    <property type="entry name" value="Nucleotide_cyclase"/>
</dbReference>
<keyword evidence="1" id="KW-0812">Transmembrane</keyword>
<reference evidence="6 7" key="1">
    <citation type="submission" date="2020-08" db="EMBL/GenBank/DDBJ databases">
        <title>Genomic Encyclopedia of Type Strains, Phase IV (KMG-IV): sequencing the most valuable type-strain genomes for metagenomic binning, comparative biology and taxonomic classification.</title>
        <authorList>
            <person name="Goeker M."/>
        </authorList>
    </citation>
    <scope>NUCLEOTIDE SEQUENCE [LARGE SCALE GENOMIC DNA]</scope>
    <source>
        <strain evidence="6 7">DSM 19612</strain>
    </source>
</reference>
<dbReference type="InterPro" id="IPR001610">
    <property type="entry name" value="PAC"/>
</dbReference>
<dbReference type="InterPro" id="IPR052155">
    <property type="entry name" value="Biofilm_reg_signaling"/>
</dbReference>
<organism evidence="6 7">
    <name type="scientific">Salirhabdus euzebyi</name>
    <dbReference type="NCBI Taxonomy" id="394506"/>
    <lineage>
        <taxon>Bacteria</taxon>
        <taxon>Bacillati</taxon>
        <taxon>Bacillota</taxon>
        <taxon>Bacilli</taxon>
        <taxon>Bacillales</taxon>
        <taxon>Bacillaceae</taxon>
        <taxon>Salirhabdus</taxon>
    </lineage>
</organism>
<dbReference type="SMART" id="SM00052">
    <property type="entry name" value="EAL"/>
    <property type="match status" value="1"/>
</dbReference>
<dbReference type="SMART" id="SM00091">
    <property type="entry name" value="PAS"/>
    <property type="match status" value="2"/>
</dbReference>
<dbReference type="InterPro" id="IPR000014">
    <property type="entry name" value="PAS"/>
</dbReference>
<dbReference type="PANTHER" id="PTHR44757:SF2">
    <property type="entry name" value="BIOFILM ARCHITECTURE MAINTENANCE PROTEIN MBAA"/>
    <property type="match status" value="1"/>
</dbReference>
<evidence type="ECO:0000256" key="1">
    <source>
        <dbReference type="SAM" id="Phobius"/>
    </source>
</evidence>
<dbReference type="PROSITE" id="PS50113">
    <property type="entry name" value="PAC"/>
    <property type="match status" value="1"/>
</dbReference>
<keyword evidence="7" id="KW-1185">Reference proteome</keyword>
<dbReference type="PANTHER" id="PTHR44757">
    <property type="entry name" value="DIGUANYLATE CYCLASE DGCP"/>
    <property type="match status" value="1"/>
</dbReference>
<feature type="domain" description="PAC" evidence="3">
    <location>
        <begin position="284"/>
        <end position="339"/>
    </location>
</feature>
<dbReference type="PROSITE" id="PS50112">
    <property type="entry name" value="PAS"/>
    <property type="match status" value="2"/>
</dbReference>
<dbReference type="Gene3D" id="3.30.70.270">
    <property type="match status" value="1"/>
</dbReference>
<name>A0A841Q4W2_9BACI</name>
<dbReference type="AlphaFoldDB" id="A0A841Q4W2"/>
<feature type="domain" description="PAS" evidence="2">
    <location>
        <begin position="96"/>
        <end position="148"/>
    </location>
</feature>
<dbReference type="GO" id="GO:0006355">
    <property type="term" value="P:regulation of DNA-templated transcription"/>
    <property type="evidence" value="ECO:0007669"/>
    <property type="project" value="InterPro"/>
</dbReference>
<dbReference type="InterPro" id="IPR035965">
    <property type="entry name" value="PAS-like_dom_sf"/>
</dbReference>
<keyword evidence="1" id="KW-0472">Membrane</keyword>
<feature type="transmembrane region" description="Helical" evidence="1">
    <location>
        <begin position="48"/>
        <end position="72"/>
    </location>
</feature>
<dbReference type="EMBL" id="JACHGH010000005">
    <property type="protein sequence ID" value="MBB6453489.1"/>
    <property type="molecule type" value="Genomic_DNA"/>
</dbReference>
<dbReference type="RefSeq" id="WP_174496154.1">
    <property type="nucleotide sequence ID" value="NZ_CADDWK010000006.1"/>
</dbReference>
<feature type="domain" description="EAL" evidence="4">
    <location>
        <begin position="508"/>
        <end position="712"/>
    </location>
</feature>
<dbReference type="CDD" id="cd01948">
    <property type="entry name" value="EAL"/>
    <property type="match status" value="1"/>
</dbReference>
<dbReference type="PROSITE" id="PS50883">
    <property type="entry name" value="EAL"/>
    <property type="match status" value="1"/>
</dbReference>
<feature type="domain" description="PAS" evidence="2">
    <location>
        <begin position="216"/>
        <end position="262"/>
    </location>
</feature>
<dbReference type="Pfam" id="PF13426">
    <property type="entry name" value="PAS_9"/>
    <property type="match status" value="1"/>
</dbReference>
<dbReference type="InterPro" id="IPR000160">
    <property type="entry name" value="GGDEF_dom"/>
</dbReference>
<dbReference type="CDD" id="cd00130">
    <property type="entry name" value="PAS"/>
    <property type="match status" value="2"/>
</dbReference>
<dbReference type="SUPFAM" id="SSF141868">
    <property type="entry name" value="EAL domain-like"/>
    <property type="match status" value="1"/>
</dbReference>
<feature type="transmembrane region" description="Helical" evidence="1">
    <location>
        <begin position="20"/>
        <end position="42"/>
    </location>
</feature>
<dbReference type="Proteomes" id="UP000581688">
    <property type="component" value="Unassembled WGS sequence"/>
</dbReference>
<dbReference type="SUPFAM" id="SSF55785">
    <property type="entry name" value="PYP-like sensor domain (PAS domain)"/>
    <property type="match status" value="2"/>
</dbReference>
<dbReference type="Pfam" id="PF00989">
    <property type="entry name" value="PAS"/>
    <property type="match status" value="1"/>
</dbReference>
<dbReference type="NCBIfam" id="TIGR00229">
    <property type="entry name" value="sensory_box"/>
    <property type="match status" value="2"/>
</dbReference>
<comment type="caution">
    <text evidence="6">The sequence shown here is derived from an EMBL/GenBank/DDBJ whole genome shotgun (WGS) entry which is preliminary data.</text>
</comment>
<evidence type="ECO:0000313" key="7">
    <source>
        <dbReference type="Proteomes" id="UP000581688"/>
    </source>
</evidence>
<protein>
    <submittedName>
        <fullName evidence="6">Diguanylate cyclase (GGDEF)-like protein/PAS domain S-box-containing protein</fullName>
    </submittedName>
</protein>
<evidence type="ECO:0000259" key="2">
    <source>
        <dbReference type="PROSITE" id="PS50112"/>
    </source>
</evidence>
<gene>
    <name evidence="6" type="ORF">HNQ94_001938</name>
</gene>
<evidence type="ECO:0000259" key="5">
    <source>
        <dbReference type="PROSITE" id="PS50887"/>
    </source>
</evidence>
<dbReference type="InterPro" id="IPR013767">
    <property type="entry name" value="PAS_fold"/>
</dbReference>
<dbReference type="InterPro" id="IPR035919">
    <property type="entry name" value="EAL_sf"/>
</dbReference>
<accession>A0A841Q4W2</accession>
<dbReference type="NCBIfam" id="TIGR00254">
    <property type="entry name" value="GGDEF"/>
    <property type="match status" value="1"/>
</dbReference>
<dbReference type="Gene3D" id="3.20.20.450">
    <property type="entry name" value="EAL domain"/>
    <property type="match status" value="1"/>
</dbReference>
<dbReference type="InterPro" id="IPR000700">
    <property type="entry name" value="PAS-assoc_C"/>
</dbReference>
<evidence type="ECO:0000313" key="6">
    <source>
        <dbReference type="EMBL" id="MBB6453489.1"/>
    </source>
</evidence>
<dbReference type="SUPFAM" id="SSF55073">
    <property type="entry name" value="Nucleotide cyclase"/>
    <property type="match status" value="1"/>
</dbReference>
<sequence>MKAKLLKFIARDSAIFRFIITFLFLSFSIMLALIADFFVLFYLENSLYYPYIRIVTVILSLILATFILYLIVEKVLPLKKKFTFKENRMEDFLANEVLQNIKQGIAITDYRGTLLKVNKAFADMTGHKEHELIGSNFVHLKHFLYPQEFFKDIIRIVQKNGKWQGEILNKREDGQVVPEYLTIYQVLNELGKVIYYFGIFVELKEIKEKEKALWDTNNRLQAIFEDSPLGIIVCDLNGNVEFWNRQAEKILKHQRENVINQSISNVLPHFACQYSHHQELITAYKKDQNIINTYSANGEEKTLQLTCTPLHKQDNELSGFQMTFTDITDFMEAERHIEYLKKFDRNTGLYNYDYFYQYISNQIEEKPEQEKAVMLMDVDRFGVINKKFGNRFGDKAIEEVGKKIHQVVGSQGIVSKLKGDEFGVFLDLNNKQEALDLAKAIFTSLYDPLIVDGQPVHITLSIGIGMYPNDGFNFDQISKAASLALSRAKRERNVYKLYDASMHDDSNHFYYENELHKALKKNELNVHYQPQIDLKTNELFGVEALVRWEHGENGNIPPNIFIPIAEESGLIAPLTSFVIHRVCQDYLLWKKNGFDMPAIAINISAKQFFKKDFAIKLIDILNHYHIPKDIIHLEITESVVMDIENSMDKFHVLKQHGIKISIDDFGTGYSSLKYLQELPIDYVKIDKAFIRKILENNMSMVDFIIHIAVQVA</sequence>
<proteinExistence type="predicted"/>